<gene>
    <name evidence="2" type="ORF">BKM31_15835</name>
</gene>
<proteinExistence type="predicted"/>
<dbReference type="EMBL" id="CP017717">
    <property type="protein sequence ID" value="AQZ62731.1"/>
    <property type="molecule type" value="Genomic_DNA"/>
</dbReference>
<evidence type="ECO:0000256" key="1">
    <source>
        <dbReference type="SAM" id="MobiDB-lite"/>
    </source>
</evidence>
<name>A0A1U9ZXN9_9ACTN</name>
<keyword evidence="3" id="KW-1185">Reference proteome</keyword>
<reference evidence="3" key="1">
    <citation type="journal article" date="2017" name="Med. Chem. Commun.">
        <title>Nonomuraea sp. ATCC 55076 harbours the largest actinomycete chromosome to date and the kistamicin biosynthetic gene cluster.</title>
        <authorList>
            <person name="Nazari B."/>
            <person name="Forneris C.C."/>
            <person name="Gibson M.I."/>
            <person name="Moon K."/>
            <person name="Schramma K.R."/>
            <person name="Seyedsayamdost M.R."/>
        </authorList>
    </citation>
    <scope>NUCLEOTIDE SEQUENCE [LARGE SCALE GENOMIC DNA]</scope>
    <source>
        <strain evidence="3">ATCC 55076</strain>
    </source>
</reference>
<feature type="region of interest" description="Disordered" evidence="1">
    <location>
        <begin position="19"/>
        <end position="39"/>
    </location>
</feature>
<sequence length="108" mass="12188">MNHYISAAERHARRLGISTAQLNDRLSPDDPGDDATEQARRAWELSISGAADRLRRAGFIGLGQERGHVLHEIIRVVWVTAERRADIDVFLTRLDELGRELIPPAPQR</sequence>
<accession>A0A1U9ZXN9</accession>
<dbReference type="RefSeq" id="WP_080038911.1">
    <property type="nucleotide sequence ID" value="NZ_CP017717.1"/>
</dbReference>
<evidence type="ECO:0000313" key="3">
    <source>
        <dbReference type="Proteomes" id="UP000190797"/>
    </source>
</evidence>
<dbReference type="Proteomes" id="UP000190797">
    <property type="component" value="Chromosome"/>
</dbReference>
<protein>
    <submittedName>
        <fullName evidence="2">Uncharacterized protein</fullName>
    </submittedName>
</protein>
<dbReference type="KEGG" id="noa:BKM31_15835"/>
<organism evidence="2 3">
    <name type="scientific">[Actinomadura] parvosata subsp. kistnae</name>
    <dbReference type="NCBI Taxonomy" id="1909395"/>
    <lineage>
        <taxon>Bacteria</taxon>
        <taxon>Bacillati</taxon>
        <taxon>Actinomycetota</taxon>
        <taxon>Actinomycetes</taxon>
        <taxon>Streptosporangiales</taxon>
        <taxon>Streptosporangiaceae</taxon>
        <taxon>Nonomuraea</taxon>
    </lineage>
</organism>
<dbReference type="AlphaFoldDB" id="A0A1U9ZXN9"/>
<evidence type="ECO:0000313" key="2">
    <source>
        <dbReference type="EMBL" id="AQZ62731.1"/>
    </source>
</evidence>